<comment type="caution">
    <text evidence="9">The sequence shown here is derived from an EMBL/GenBank/DDBJ whole genome shotgun (WGS) entry which is preliminary data.</text>
</comment>
<dbReference type="Pfam" id="PF08447">
    <property type="entry name" value="PAS_3"/>
    <property type="match status" value="3"/>
</dbReference>
<dbReference type="FunFam" id="3.30.565.10:FF:000006">
    <property type="entry name" value="Sensor histidine kinase WalK"/>
    <property type="match status" value="1"/>
</dbReference>
<feature type="domain" description="PAC" evidence="8">
    <location>
        <begin position="79"/>
        <end position="131"/>
    </location>
</feature>
<dbReference type="PROSITE" id="PS50109">
    <property type="entry name" value="HIS_KIN"/>
    <property type="match status" value="1"/>
</dbReference>
<dbReference type="EC" id="2.7.13.3" evidence="2"/>
<feature type="domain" description="PAS" evidence="7">
    <location>
        <begin position="287"/>
        <end position="335"/>
    </location>
</feature>
<dbReference type="AlphaFoldDB" id="A0A0L8AH16"/>
<dbReference type="InterPro" id="IPR001610">
    <property type="entry name" value="PAC"/>
</dbReference>
<evidence type="ECO:0000256" key="4">
    <source>
        <dbReference type="ARBA" id="ARBA00022679"/>
    </source>
</evidence>
<keyword evidence="10" id="KW-1185">Reference proteome</keyword>
<dbReference type="SUPFAM" id="SSF47384">
    <property type="entry name" value="Homodimeric domain of signal transducing histidine kinase"/>
    <property type="match status" value="1"/>
</dbReference>
<name>A0A0L8AH16_9BACT</name>
<protein>
    <recommendedName>
        <fullName evidence="2">histidine kinase</fullName>
        <ecNumber evidence="2">2.7.13.3</ecNumber>
    </recommendedName>
</protein>
<dbReference type="NCBIfam" id="TIGR00229">
    <property type="entry name" value="sensory_box"/>
    <property type="match status" value="4"/>
</dbReference>
<dbReference type="OrthoDB" id="905895at2"/>
<dbReference type="SMART" id="SM00388">
    <property type="entry name" value="HisKA"/>
    <property type="match status" value="1"/>
</dbReference>
<dbReference type="InterPro" id="IPR036097">
    <property type="entry name" value="HisK_dim/P_sf"/>
</dbReference>
<evidence type="ECO:0000256" key="3">
    <source>
        <dbReference type="ARBA" id="ARBA00022553"/>
    </source>
</evidence>
<evidence type="ECO:0000256" key="5">
    <source>
        <dbReference type="ARBA" id="ARBA00022777"/>
    </source>
</evidence>
<dbReference type="CDD" id="cd00082">
    <property type="entry name" value="HisKA"/>
    <property type="match status" value="1"/>
</dbReference>
<dbReference type="InterPro" id="IPR035965">
    <property type="entry name" value="PAS-like_dom_sf"/>
</dbReference>
<dbReference type="RefSeq" id="WP_053224584.1">
    <property type="nucleotide sequence ID" value="NZ_JSVA01000018.1"/>
</dbReference>
<feature type="domain" description="Histidine kinase" evidence="6">
    <location>
        <begin position="535"/>
        <end position="747"/>
    </location>
</feature>
<dbReference type="Pfam" id="PF13426">
    <property type="entry name" value="PAS_9"/>
    <property type="match status" value="1"/>
</dbReference>
<feature type="domain" description="PAC" evidence="8">
    <location>
        <begin position="339"/>
        <end position="391"/>
    </location>
</feature>
<dbReference type="SUPFAM" id="SSF55874">
    <property type="entry name" value="ATPase domain of HSP90 chaperone/DNA topoisomerase II/histidine kinase"/>
    <property type="match status" value="1"/>
</dbReference>
<evidence type="ECO:0000259" key="8">
    <source>
        <dbReference type="PROSITE" id="PS50113"/>
    </source>
</evidence>
<dbReference type="InterPro" id="IPR036890">
    <property type="entry name" value="HATPase_C_sf"/>
</dbReference>
<keyword evidence="5" id="KW-0418">Kinase</keyword>
<dbReference type="InterPro" id="IPR052162">
    <property type="entry name" value="Sensor_kinase/Photoreceptor"/>
</dbReference>
<dbReference type="InterPro" id="IPR013655">
    <property type="entry name" value="PAS_fold_3"/>
</dbReference>
<dbReference type="GO" id="GO:0000155">
    <property type="term" value="F:phosphorelay sensor kinase activity"/>
    <property type="evidence" value="ECO:0007669"/>
    <property type="project" value="InterPro"/>
</dbReference>
<dbReference type="Gene3D" id="1.10.287.130">
    <property type="match status" value="1"/>
</dbReference>
<dbReference type="SMART" id="SM00086">
    <property type="entry name" value="PAC"/>
    <property type="match status" value="4"/>
</dbReference>
<keyword evidence="3" id="KW-0597">Phosphoprotein</keyword>
<organism evidence="9 10">
    <name type="scientific">Roseivirga seohaensis subsp. aquiponti</name>
    <dbReference type="NCBI Taxonomy" id="1566026"/>
    <lineage>
        <taxon>Bacteria</taxon>
        <taxon>Pseudomonadati</taxon>
        <taxon>Bacteroidota</taxon>
        <taxon>Cytophagia</taxon>
        <taxon>Cytophagales</taxon>
        <taxon>Roseivirgaceae</taxon>
        <taxon>Roseivirga</taxon>
    </lineage>
</organism>
<feature type="domain" description="PAC" evidence="8">
    <location>
        <begin position="210"/>
        <end position="262"/>
    </location>
</feature>
<dbReference type="PROSITE" id="PS50113">
    <property type="entry name" value="PAC"/>
    <property type="match status" value="4"/>
</dbReference>
<proteinExistence type="predicted"/>
<feature type="domain" description="PAC" evidence="8">
    <location>
        <begin position="466"/>
        <end position="517"/>
    </location>
</feature>
<dbReference type="Proteomes" id="UP000036908">
    <property type="component" value="Unassembled WGS sequence"/>
</dbReference>
<dbReference type="Pfam" id="PF00512">
    <property type="entry name" value="HisKA"/>
    <property type="match status" value="1"/>
</dbReference>
<dbReference type="PATRIC" id="fig|1566026.4.peg.1339"/>
<evidence type="ECO:0000313" key="10">
    <source>
        <dbReference type="Proteomes" id="UP000036908"/>
    </source>
</evidence>
<dbReference type="InterPro" id="IPR005467">
    <property type="entry name" value="His_kinase_dom"/>
</dbReference>
<dbReference type="EMBL" id="JSVA01000018">
    <property type="protein sequence ID" value="KOF01684.1"/>
    <property type="molecule type" value="Genomic_DNA"/>
</dbReference>
<dbReference type="Gene3D" id="3.30.450.20">
    <property type="entry name" value="PAS domain"/>
    <property type="match status" value="4"/>
</dbReference>
<dbReference type="CDD" id="cd00130">
    <property type="entry name" value="PAS"/>
    <property type="match status" value="4"/>
</dbReference>
<dbReference type="InterPro" id="IPR000014">
    <property type="entry name" value="PAS"/>
</dbReference>
<dbReference type="SUPFAM" id="SSF55785">
    <property type="entry name" value="PYP-like sensor domain (PAS domain)"/>
    <property type="match status" value="4"/>
</dbReference>
<dbReference type="Gene3D" id="3.30.565.10">
    <property type="entry name" value="Histidine kinase-like ATPase, C-terminal domain"/>
    <property type="match status" value="1"/>
</dbReference>
<dbReference type="InterPro" id="IPR004358">
    <property type="entry name" value="Sig_transdc_His_kin-like_C"/>
</dbReference>
<dbReference type="PRINTS" id="PR00344">
    <property type="entry name" value="BCTRLSENSOR"/>
</dbReference>
<dbReference type="PANTHER" id="PTHR43304">
    <property type="entry name" value="PHYTOCHROME-LIKE PROTEIN CPH1"/>
    <property type="match status" value="1"/>
</dbReference>
<keyword evidence="4" id="KW-0808">Transferase</keyword>
<dbReference type="Pfam" id="PF02518">
    <property type="entry name" value="HATPase_c"/>
    <property type="match status" value="1"/>
</dbReference>
<evidence type="ECO:0000259" key="7">
    <source>
        <dbReference type="PROSITE" id="PS50112"/>
    </source>
</evidence>
<dbReference type="InterPro" id="IPR003661">
    <property type="entry name" value="HisK_dim/P_dom"/>
</dbReference>
<dbReference type="Gene3D" id="2.10.70.100">
    <property type="match status" value="2"/>
</dbReference>
<dbReference type="InterPro" id="IPR000700">
    <property type="entry name" value="PAS-assoc_C"/>
</dbReference>
<gene>
    <name evidence="9" type="ORF">OB69_15105</name>
</gene>
<evidence type="ECO:0000256" key="1">
    <source>
        <dbReference type="ARBA" id="ARBA00000085"/>
    </source>
</evidence>
<sequence>MNLKSEDIHELANTSKGQNTLLEALNQASIISVVDTKGNFTFVNDNFCNISDYSRKELLGENHNLISTIESQISSHHAWKGELKNRKKNGTYFWTQASIVPTKNSQGKIEHYTIVQIDITESKLKTLHSLNRNSQKDTEFNLNQAQKIAKIGSFDTSMNEIWWSNELFALFGLSPNNFKPQRDSFYSLLHPNDQPSFNKLVESLSNETKTQFEFRAKHSSGKWLHLELTAEAKYDKDNNFIGSIGTMQDITERKEAQAALRYAYNIINRSPAVVFRWKNIQDLPVDFVSNNVLELTGYSTEDFLNKRVSYDDIIHPQDRERVSFEVATANTIDNNNMYHHEPYRLITKNGETKWVLDTTYIRRNTAGKVMFREGIVYDITKQRLAEEDLRKNEALLANMSETAKIGGWELDVNTLQIDWTDETYFIYELDPSQQPNLAEGIKYYHPDDRSKIEKAVRNAIDLKEPFDLEVKFITATGKHLWVRAIGRPITKNGKTIKVTGTFQDITERKKTELSIQHHLQLLEQKNKELNQFAYIASHDLQEPLRTVANYVELLNWKYQDKLDADSNLYLSYITRSVERMQDLLHALLEYTSIGKYEKEPTLIDCNHILDQVKVDLSAQLEKKKVKLKINKLVQVKGYEHELRSLFQNLISNSIKYCKPDTTPEIDVSVEKETNQYTFAIKDNGIGIDEKYKEKIFVIFQRLHNQDSYEGTGIGLARCRKIAELHGGKIWVDSQPNQGSTFYFSIPN</sequence>
<evidence type="ECO:0000313" key="9">
    <source>
        <dbReference type="EMBL" id="KOF01684.1"/>
    </source>
</evidence>
<dbReference type="PROSITE" id="PS50112">
    <property type="entry name" value="PAS"/>
    <property type="match status" value="2"/>
</dbReference>
<dbReference type="SMART" id="SM00091">
    <property type="entry name" value="PAS"/>
    <property type="match status" value="3"/>
</dbReference>
<dbReference type="InterPro" id="IPR003594">
    <property type="entry name" value="HATPase_dom"/>
</dbReference>
<reference evidence="10" key="1">
    <citation type="submission" date="2014-11" db="EMBL/GenBank/DDBJ databases">
        <title>Genome sequencing of Roseivirga sp. D-25.</title>
        <authorList>
            <person name="Selvaratnam C."/>
            <person name="Thevarajoo S."/>
            <person name="Goh K.M."/>
            <person name="Eee R."/>
            <person name="Chan K.-G."/>
            <person name="Chong C.S."/>
        </authorList>
    </citation>
    <scope>NUCLEOTIDE SEQUENCE [LARGE SCALE GENOMIC DNA]</scope>
    <source>
        <strain evidence="10">D-25</strain>
    </source>
</reference>
<comment type="catalytic activity">
    <reaction evidence="1">
        <text>ATP + protein L-histidine = ADP + protein N-phospho-L-histidine.</text>
        <dbReference type="EC" id="2.7.13.3"/>
    </reaction>
</comment>
<accession>A0A0L8AH16</accession>
<evidence type="ECO:0000256" key="2">
    <source>
        <dbReference type="ARBA" id="ARBA00012438"/>
    </source>
</evidence>
<dbReference type="SMART" id="SM00387">
    <property type="entry name" value="HATPase_c"/>
    <property type="match status" value="1"/>
</dbReference>
<evidence type="ECO:0000259" key="6">
    <source>
        <dbReference type="PROSITE" id="PS50109"/>
    </source>
</evidence>
<feature type="domain" description="PAS" evidence="7">
    <location>
        <begin position="14"/>
        <end position="62"/>
    </location>
</feature>
<dbReference type="PANTHER" id="PTHR43304:SF1">
    <property type="entry name" value="PAC DOMAIN-CONTAINING PROTEIN"/>
    <property type="match status" value="1"/>
</dbReference>